<dbReference type="EMBL" id="JAIQCV010000010">
    <property type="protein sequence ID" value="KAH1055489.1"/>
    <property type="molecule type" value="Genomic_DNA"/>
</dbReference>
<feature type="compositionally biased region" description="Low complexity" evidence="1">
    <location>
        <begin position="91"/>
        <end position="102"/>
    </location>
</feature>
<feature type="region of interest" description="Disordered" evidence="1">
    <location>
        <begin position="63"/>
        <end position="102"/>
    </location>
</feature>
<evidence type="ECO:0000256" key="1">
    <source>
        <dbReference type="SAM" id="MobiDB-lite"/>
    </source>
</evidence>
<evidence type="ECO:0008006" key="4">
    <source>
        <dbReference type="Google" id="ProtNLM"/>
    </source>
</evidence>
<proteinExistence type="predicted"/>
<evidence type="ECO:0000313" key="2">
    <source>
        <dbReference type="EMBL" id="KAH1055489.1"/>
    </source>
</evidence>
<accession>A0A9D3US96</accession>
<gene>
    <name evidence="2" type="ORF">J1N35_033554</name>
</gene>
<dbReference type="AlphaFoldDB" id="A0A9D3US96"/>
<evidence type="ECO:0000313" key="3">
    <source>
        <dbReference type="Proteomes" id="UP000828251"/>
    </source>
</evidence>
<organism evidence="2 3">
    <name type="scientific">Gossypium stocksii</name>
    <dbReference type="NCBI Taxonomy" id="47602"/>
    <lineage>
        <taxon>Eukaryota</taxon>
        <taxon>Viridiplantae</taxon>
        <taxon>Streptophyta</taxon>
        <taxon>Embryophyta</taxon>
        <taxon>Tracheophyta</taxon>
        <taxon>Spermatophyta</taxon>
        <taxon>Magnoliopsida</taxon>
        <taxon>eudicotyledons</taxon>
        <taxon>Gunneridae</taxon>
        <taxon>Pentapetalae</taxon>
        <taxon>rosids</taxon>
        <taxon>malvids</taxon>
        <taxon>Malvales</taxon>
        <taxon>Malvaceae</taxon>
        <taxon>Malvoideae</taxon>
        <taxon>Gossypium</taxon>
    </lineage>
</organism>
<name>A0A9D3US96_9ROSI</name>
<keyword evidence="3" id="KW-1185">Reference proteome</keyword>
<comment type="caution">
    <text evidence="2">The sequence shown here is derived from an EMBL/GenBank/DDBJ whole genome shotgun (WGS) entry which is preliminary data.</text>
</comment>
<reference evidence="2 3" key="1">
    <citation type="journal article" date="2021" name="Plant Biotechnol. J.">
        <title>Multi-omics assisted identification of the key and species-specific regulatory components of drought-tolerant mechanisms in Gossypium stocksii.</title>
        <authorList>
            <person name="Yu D."/>
            <person name="Ke L."/>
            <person name="Zhang D."/>
            <person name="Wu Y."/>
            <person name="Sun Y."/>
            <person name="Mei J."/>
            <person name="Sun J."/>
            <person name="Sun Y."/>
        </authorList>
    </citation>
    <scope>NUCLEOTIDE SEQUENCE [LARGE SCALE GENOMIC DNA]</scope>
    <source>
        <strain evidence="3">cv. E1</strain>
        <tissue evidence="2">Leaf</tissue>
    </source>
</reference>
<sequence>MWKEFQCELKGQFYPEFAKEEAQAKLQGIKQRGTVGEYNVEQRGVPKLSKAITVVESMVKLGVGKDKLGSSKSEERDVRKENHKEGKDNDNGNSDNGGNRKP</sequence>
<protein>
    <recommendedName>
        <fullName evidence="4">Retrotransposon gag domain-containing protein</fullName>
    </recommendedName>
</protein>
<dbReference type="Proteomes" id="UP000828251">
    <property type="component" value="Unassembled WGS sequence"/>
</dbReference>
<feature type="compositionally biased region" description="Basic and acidic residues" evidence="1">
    <location>
        <begin position="63"/>
        <end position="90"/>
    </location>
</feature>